<sequence length="64" mass="7390">MLKSRGATDLKSGTGSSRYRVMTLSKYLRIIEVVPRNFGKCRDPANRAQCLEWRKLQSILTKIF</sequence>
<dbReference type="EMBL" id="CAMPGE010026512">
    <property type="protein sequence ID" value="CAI2384195.1"/>
    <property type="molecule type" value="Genomic_DNA"/>
</dbReference>
<comment type="caution">
    <text evidence="1">The sequence shown here is derived from an EMBL/GenBank/DDBJ whole genome shotgun (WGS) entry which is preliminary data.</text>
</comment>
<dbReference type="Proteomes" id="UP001295684">
    <property type="component" value="Unassembled WGS sequence"/>
</dbReference>
<gene>
    <name evidence="1" type="ORF">ECRASSUSDP1_LOCUS25717</name>
</gene>
<evidence type="ECO:0000313" key="2">
    <source>
        <dbReference type="Proteomes" id="UP001295684"/>
    </source>
</evidence>
<accession>A0AAD1Y3N1</accession>
<evidence type="ECO:0000313" key="1">
    <source>
        <dbReference type="EMBL" id="CAI2384195.1"/>
    </source>
</evidence>
<keyword evidence="2" id="KW-1185">Reference proteome</keyword>
<name>A0AAD1Y3N1_EUPCR</name>
<protein>
    <submittedName>
        <fullName evidence="1">Uncharacterized protein</fullName>
    </submittedName>
</protein>
<proteinExistence type="predicted"/>
<dbReference type="AlphaFoldDB" id="A0AAD1Y3N1"/>
<organism evidence="1 2">
    <name type="scientific">Euplotes crassus</name>
    <dbReference type="NCBI Taxonomy" id="5936"/>
    <lineage>
        <taxon>Eukaryota</taxon>
        <taxon>Sar</taxon>
        <taxon>Alveolata</taxon>
        <taxon>Ciliophora</taxon>
        <taxon>Intramacronucleata</taxon>
        <taxon>Spirotrichea</taxon>
        <taxon>Hypotrichia</taxon>
        <taxon>Euplotida</taxon>
        <taxon>Euplotidae</taxon>
        <taxon>Moneuplotes</taxon>
    </lineage>
</organism>
<reference evidence="1" key="1">
    <citation type="submission" date="2023-07" db="EMBL/GenBank/DDBJ databases">
        <authorList>
            <consortium name="AG Swart"/>
            <person name="Singh M."/>
            <person name="Singh A."/>
            <person name="Seah K."/>
            <person name="Emmerich C."/>
        </authorList>
    </citation>
    <scope>NUCLEOTIDE SEQUENCE</scope>
    <source>
        <strain evidence="1">DP1</strain>
    </source>
</reference>